<protein>
    <submittedName>
        <fullName evidence="2">Uncharacterized protein</fullName>
    </submittedName>
</protein>
<accession>A0A4R4WZV8</accession>
<comment type="caution">
    <text evidence="2">The sequence shown here is derived from an EMBL/GenBank/DDBJ whole genome shotgun (WGS) entry which is preliminary data.</text>
</comment>
<dbReference type="RefSeq" id="WP_132321591.1">
    <property type="nucleotide sequence ID" value="NZ_SMKR01000073.1"/>
</dbReference>
<feature type="region of interest" description="Disordered" evidence="1">
    <location>
        <begin position="131"/>
        <end position="164"/>
    </location>
</feature>
<dbReference type="Proteomes" id="UP000295172">
    <property type="component" value="Unassembled WGS sequence"/>
</dbReference>
<reference evidence="2 3" key="1">
    <citation type="submission" date="2019-02" db="EMBL/GenBank/DDBJ databases">
        <title>Draft genome sequences of novel Actinobacteria.</title>
        <authorList>
            <person name="Sahin N."/>
            <person name="Ay H."/>
            <person name="Saygin H."/>
        </authorList>
    </citation>
    <scope>NUCLEOTIDE SEQUENCE [LARGE SCALE GENOMIC DNA]</scope>
    <source>
        <strain evidence="2 3">16K104</strain>
    </source>
</reference>
<name>A0A4R4WZV8_9ACTN</name>
<dbReference type="AlphaFoldDB" id="A0A4R4WZV8"/>
<dbReference type="OrthoDB" id="9805913at2"/>
<evidence type="ECO:0000256" key="1">
    <source>
        <dbReference type="SAM" id="MobiDB-lite"/>
    </source>
</evidence>
<sequence>MTIAWLQLVGGAYLAEAPDRHSFTEDFSGQVTARAWEALQHLTAKLLDEYDGAAWLAQGGYERVALHLEFRAKKHGRARRAVPAVGRLLTPDFSVVCPELADMTVAEMVTFFEPVVLDALTVVGERKNLGPLPPAGQGGDLPSVPLIPLIGEPRRTTRSRGTAS</sequence>
<gene>
    <name evidence="2" type="ORF">E1218_18000</name>
</gene>
<keyword evidence="3" id="KW-1185">Reference proteome</keyword>
<evidence type="ECO:0000313" key="2">
    <source>
        <dbReference type="EMBL" id="TDD23453.1"/>
    </source>
</evidence>
<proteinExistence type="predicted"/>
<evidence type="ECO:0000313" key="3">
    <source>
        <dbReference type="Proteomes" id="UP000295172"/>
    </source>
</evidence>
<organism evidence="2 3">
    <name type="scientific">Kribbella turkmenica</name>
    <dbReference type="NCBI Taxonomy" id="2530375"/>
    <lineage>
        <taxon>Bacteria</taxon>
        <taxon>Bacillati</taxon>
        <taxon>Actinomycetota</taxon>
        <taxon>Actinomycetes</taxon>
        <taxon>Propionibacteriales</taxon>
        <taxon>Kribbellaceae</taxon>
        <taxon>Kribbella</taxon>
    </lineage>
</organism>
<dbReference type="EMBL" id="SMKR01000073">
    <property type="protein sequence ID" value="TDD23453.1"/>
    <property type="molecule type" value="Genomic_DNA"/>
</dbReference>